<comment type="similarity">
    <text evidence="1 3">Belongs to the short-chain dehydrogenases/reductases (SDR) family.</text>
</comment>
<dbReference type="PRINTS" id="PR00080">
    <property type="entry name" value="SDRFAMILY"/>
</dbReference>
<reference evidence="5" key="1">
    <citation type="journal article" date="2015" name="Genome Announc.">
        <title>Draft genome sequence of the fungus Penicillium brasilianum MG11.</title>
        <authorList>
            <person name="Horn F."/>
            <person name="Linde J."/>
            <person name="Mattern D.J."/>
            <person name="Walther G."/>
            <person name="Guthke R."/>
            <person name="Brakhage A.A."/>
            <person name="Valiante V."/>
        </authorList>
    </citation>
    <scope>NUCLEOTIDE SEQUENCE [LARGE SCALE GENOMIC DNA]</scope>
    <source>
        <strain evidence="5">MG11</strain>
    </source>
</reference>
<dbReference type="EMBL" id="CDHK01000001">
    <property type="protein sequence ID" value="CEJ54395.1"/>
    <property type="molecule type" value="Genomic_DNA"/>
</dbReference>
<evidence type="ECO:0000313" key="5">
    <source>
        <dbReference type="Proteomes" id="UP000042958"/>
    </source>
</evidence>
<gene>
    <name evidence="4" type="ORF">PMG11_00709</name>
</gene>
<dbReference type="SUPFAM" id="SSF51735">
    <property type="entry name" value="NAD(P)-binding Rossmann-fold domains"/>
    <property type="match status" value="1"/>
</dbReference>
<keyword evidence="2" id="KW-0560">Oxidoreductase</keyword>
<dbReference type="GO" id="GO:0016491">
    <property type="term" value="F:oxidoreductase activity"/>
    <property type="evidence" value="ECO:0007669"/>
    <property type="project" value="UniProtKB-KW"/>
</dbReference>
<dbReference type="Proteomes" id="UP000042958">
    <property type="component" value="Unassembled WGS sequence"/>
</dbReference>
<dbReference type="STRING" id="104259.A0A0F7TD63"/>
<evidence type="ECO:0008006" key="6">
    <source>
        <dbReference type="Google" id="ProtNLM"/>
    </source>
</evidence>
<dbReference type="InterPro" id="IPR051911">
    <property type="entry name" value="SDR_oxidoreductase"/>
</dbReference>
<keyword evidence="5" id="KW-1185">Reference proteome</keyword>
<dbReference type="CDD" id="cd05374">
    <property type="entry name" value="17beta-HSD-like_SDR_c"/>
    <property type="match status" value="1"/>
</dbReference>
<dbReference type="PANTHER" id="PTHR43976:SF16">
    <property type="entry name" value="SHORT-CHAIN DEHYDROGENASE_REDUCTASE FAMILY PROTEIN"/>
    <property type="match status" value="1"/>
</dbReference>
<dbReference type="Pfam" id="PF00106">
    <property type="entry name" value="adh_short"/>
    <property type="match status" value="1"/>
</dbReference>
<evidence type="ECO:0000256" key="2">
    <source>
        <dbReference type="ARBA" id="ARBA00023002"/>
    </source>
</evidence>
<dbReference type="InterPro" id="IPR002347">
    <property type="entry name" value="SDR_fam"/>
</dbReference>
<evidence type="ECO:0000256" key="3">
    <source>
        <dbReference type="RuleBase" id="RU000363"/>
    </source>
</evidence>
<evidence type="ECO:0000256" key="1">
    <source>
        <dbReference type="ARBA" id="ARBA00006484"/>
    </source>
</evidence>
<dbReference type="PRINTS" id="PR00081">
    <property type="entry name" value="GDHRDH"/>
</dbReference>
<proteinExistence type="inferred from homology"/>
<name>A0A0F7TD63_PENBI</name>
<dbReference type="AlphaFoldDB" id="A0A0F7TD63"/>
<evidence type="ECO:0000313" key="4">
    <source>
        <dbReference type="EMBL" id="CEJ54395.1"/>
    </source>
</evidence>
<protein>
    <recommendedName>
        <fullName evidence="6">Short-chain oxidoreductase</fullName>
    </recommendedName>
</protein>
<sequence>MTQQLTWLVTGCSSGLGEAMVKAILSKGDRVIATARASKGISGSERLSELKEAGAAVLELDVTSPQEELDEIAKTAWEVYGHIDVLVNNAGYVESGALEEMSEELITRSLRANALGPINLTRSFLPMMRARKTGTLLFVGSVSVYYTRQTSGTYIGSKALLEGLATNLAVEVAPFGLRTSILTFGHFRTGILLPNKRQSRAPNKVSDYEEINNVAQERTKKAHGSWPGDARKGCELVVDAVRGEGTCSDRDLPLRLPIGSDTFGIMREDLQKRLQVCDEWEDIMSKTDCEEII</sequence>
<dbReference type="Gene3D" id="3.40.50.720">
    <property type="entry name" value="NAD(P)-binding Rossmann-like Domain"/>
    <property type="match status" value="1"/>
</dbReference>
<accession>A0A0F7TD63</accession>
<dbReference type="OrthoDB" id="1274115at2759"/>
<organism evidence="4 5">
    <name type="scientific">Penicillium brasilianum</name>
    <dbReference type="NCBI Taxonomy" id="104259"/>
    <lineage>
        <taxon>Eukaryota</taxon>
        <taxon>Fungi</taxon>
        <taxon>Dikarya</taxon>
        <taxon>Ascomycota</taxon>
        <taxon>Pezizomycotina</taxon>
        <taxon>Eurotiomycetes</taxon>
        <taxon>Eurotiomycetidae</taxon>
        <taxon>Eurotiales</taxon>
        <taxon>Aspergillaceae</taxon>
        <taxon>Penicillium</taxon>
    </lineage>
</organism>
<dbReference type="PANTHER" id="PTHR43976">
    <property type="entry name" value="SHORT CHAIN DEHYDROGENASE"/>
    <property type="match status" value="1"/>
</dbReference>
<dbReference type="InterPro" id="IPR036291">
    <property type="entry name" value="NAD(P)-bd_dom_sf"/>
</dbReference>